<keyword evidence="4" id="KW-1185">Reference proteome</keyword>
<dbReference type="InterPro" id="IPR050791">
    <property type="entry name" value="Aldo-Keto_reductase"/>
</dbReference>
<proteinExistence type="predicted"/>
<evidence type="ECO:0000313" key="4">
    <source>
        <dbReference type="Proteomes" id="UP000016930"/>
    </source>
</evidence>
<evidence type="ECO:0000313" key="3">
    <source>
        <dbReference type="EMBL" id="EMD39945.1"/>
    </source>
</evidence>
<dbReference type="PANTHER" id="PTHR43625:SF78">
    <property type="entry name" value="PYRIDOXAL REDUCTASE-RELATED"/>
    <property type="match status" value="1"/>
</dbReference>
<evidence type="ECO:0000259" key="2">
    <source>
        <dbReference type="Pfam" id="PF00248"/>
    </source>
</evidence>
<dbReference type="HOGENOM" id="CLU_023205_2_1_1"/>
<protein>
    <recommendedName>
        <fullName evidence="2">NADP-dependent oxidoreductase domain-containing protein</fullName>
    </recommendedName>
</protein>
<feature type="domain" description="NADP-dependent oxidoreductase" evidence="2">
    <location>
        <begin position="17"/>
        <end position="317"/>
    </location>
</feature>
<gene>
    <name evidence="3" type="ORF">CERSUDRAFT_112185</name>
</gene>
<dbReference type="Pfam" id="PF00248">
    <property type="entry name" value="Aldo_ket_red"/>
    <property type="match status" value="1"/>
</dbReference>
<dbReference type="EMBL" id="KB445793">
    <property type="protein sequence ID" value="EMD39945.1"/>
    <property type="molecule type" value="Genomic_DNA"/>
</dbReference>
<organism evidence="3 4">
    <name type="scientific">Ceriporiopsis subvermispora (strain B)</name>
    <name type="common">White-rot fungus</name>
    <name type="synonym">Gelatoporia subvermispora</name>
    <dbReference type="NCBI Taxonomy" id="914234"/>
    <lineage>
        <taxon>Eukaryota</taxon>
        <taxon>Fungi</taxon>
        <taxon>Dikarya</taxon>
        <taxon>Basidiomycota</taxon>
        <taxon>Agaricomycotina</taxon>
        <taxon>Agaricomycetes</taxon>
        <taxon>Polyporales</taxon>
        <taxon>Gelatoporiaceae</taxon>
        <taxon>Gelatoporia</taxon>
    </lineage>
</organism>
<name>M2R5W2_CERS8</name>
<dbReference type="Proteomes" id="UP000016930">
    <property type="component" value="Unassembled WGS sequence"/>
</dbReference>
<dbReference type="InterPro" id="IPR023210">
    <property type="entry name" value="NADP_OxRdtase_dom"/>
</dbReference>
<keyword evidence="1" id="KW-0560">Oxidoreductase</keyword>
<evidence type="ECO:0000256" key="1">
    <source>
        <dbReference type="ARBA" id="ARBA00023002"/>
    </source>
</evidence>
<dbReference type="STRING" id="914234.M2R5W2"/>
<dbReference type="OrthoDB" id="37537at2759"/>
<accession>M2R5W2</accession>
<dbReference type="CDD" id="cd19077">
    <property type="entry name" value="AKR_AKR8A1-2"/>
    <property type="match status" value="1"/>
</dbReference>
<dbReference type="AlphaFoldDB" id="M2R5W2"/>
<dbReference type="PANTHER" id="PTHR43625">
    <property type="entry name" value="AFLATOXIN B1 ALDEHYDE REDUCTASE"/>
    <property type="match status" value="1"/>
</dbReference>
<dbReference type="InterPro" id="IPR036812">
    <property type="entry name" value="NAD(P)_OxRdtase_dom_sf"/>
</dbReference>
<dbReference type="Gene3D" id="3.20.20.100">
    <property type="entry name" value="NADP-dependent oxidoreductase domain"/>
    <property type="match status" value="1"/>
</dbReference>
<reference evidence="3 4" key="1">
    <citation type="journal article" date="2012" name="Proc. Natl. Acad. Sci. U.S.A.">
        <title>Comparative genomics of Ceriporiopsis subvermispora and Phanerochaete chrysosporium provide insight into selective ligninolysis.</title>
        <authorList>
            <person name="Fernandez-Fueyo E."/>
            <person name="Ruiz-Duenas F.J."/>
            <person name="Ferreira P."/>
            <person name="Floudas D."/>
            <person name="Hibbett D.S."/>
            <person name="Canessa P."/>
            <person name="Larrondo L.F."/>
            <person name="James T.Y."/>
            <person name="Seelenfreund D."/>
            <person name="Lobos S."/>
            <person name="Polanco R."/>
            <person name="Tello M."/>
            <person name="Honda Y."/>
            <person name="Watanabe T."/>
            <person name="Watanabe T."/>
            <person name="Ryu J.S."/>
            <person name="Kubicek C.P."/>
            <person name="Schmoll M."/>
            <person name="Gaskell J."/>
            <person name="Hammel K.E."/>
            <person name="St John F.J."/>
            <person name="Vanden Wymelenberg A."/>
            <person name="Sabat G."/>
            <person name="Splinter BonDurant S."/>
            <person name="Syed K."/>
            <person name="Yadav J.S."/>
            <person name="Doddapaneni H."/>
            <person name="Subramanian V."/>
            <person name="Lavin J.L."/>
            <person name="Oguiza J.A."/>
            <person name="Perez G."/>
            <person name="Pisabarro A.G."/>
            <person name="Ramirez L."/>
            <person name="Santoyo F."/>
            <person name="Master E."/>
            <person name="Coutinho P.M."/>
            <person name="Henrissat B."/>
            <person name="Lombard V."/>
            <person name="Magnuson J.K."/>
            <person name="Kuees U."/>
            <person name="Hori C."/>
            <person name="Igarashi K."/>
            <person name="Samejima M."/>
            <person name="Held B.W."/>
            <person name="Barry K.W."/>
            <person name="LaButti K.M."/>
            <person name="Lapidus A."/>
            <person name="Lindquist E.A."/>
            <person name="Lucas S.M."/>
            <person name="Riley R."/>
            <person name="Salamov A.A."/>
            <person name="Hoffmeister D."/>
            <person name="Schwenk D."/>
            <person name="Hadar Y."/>
            <person name="Yarden O."/>
            <person name="de Vries R.P."/>
            <person name="Wiebenga A."/>
            <person name="Stenlid J."/>
            <person name="Eastwood D."/>
            <person name="Grigoriev I.V."/>
            <person name="Berka R.M."/>
            <person name="Blanchette R.A."/>
            <person name="Kersten P."/>
            <person name="Martinez A.T."/>
            <person name="Vicuna R."/>
            <person name="Cullen D."/>
        </authorList>
    </citation>
    <scope>NUCLEOTIDE SEQUENCE [LARGE SCALE GENOMIC DNA]</scope>
    <source>
        <strain evidence="3 4">B</strain>
    </source>
</reference>
<sequence>MVQKTVKIAGSLTVAKVAHGLMRFTWTSTPVSDDIAFDAIKSGIDALPQGVKMFLNGGAFYSQDGGPANVELIARFFEKYPEYADRAFLSIKGGNRAGGSGIDCSAENLRRSVDQILTALRGTKRLDLFEPARIDPAVSVEDMMQTLAQLREEGKFDYTGLSECRAETLRRAHAVHPIAVAEIEVSPFTYEDETKKVIGTAKELGIAIAAYSPLGFGLLTGTIQSAKELPEGDMRRNFSRFQEDTMKANKTVSDALKIIAERKNIPLGQLCIAWVGYLGDHIIPLPGSSHKTRTLENLQGGNVDLSSSELQEINQVLASNKIHGERYFGGDANKSVRLWG</sequence>
<dbReference type="GO" id="GO:0005737">
    <property type="term" value="C:cytoplasm"/>
    <property type="evidence" value="ECO:0007669"/>
    <property type="project" value="TreeGrafter"/>
</dbReference>
<dbReference type="GO" id="GO:0016491">
    <property type="term" value="F:oxidoreductase activity"/>
    <property type="evidence" value="ECO:0007669"/>
    <property type="project" value="UniProtKB-KW"/>
</dbReference>
<dbReference type="SUPFAM" id="SSF51430">
    <property type="entry name" value="NAD(P)-linked oxidoreductase"/>
    <property type="match status" value="1"/>
</dbReference>